<evidence type="ECO:0000259" key="1">
    <source>
        <dbReference type="PROSITE" id="PS50144"/>
    </source>
</evidence>
<dbReference type="InterPro" id="IPR002083">
    <property type="entry name" value="MATH/TRAF_dom"/>
</dbReference>
<organism evidence="2 3">
    <name type="scientific">Thlaspi arvense</name>
    <name type="common">Field penny-cress</name>
    <dbReference type="NCBI Taxonomy" id="13288"/>
    <lineage>
        <taxon>Eukaryota</taxon>
        <taxon>Viridiplantae</taxon>
        <taxon>Streptophyta</taxon>
        <taxon>Embryophyta</taxon>
        <taxon>Tracheophyta</taxon>
        <taxon>Spermatophyta</taxon>
        <taxon>Magnoliopsida</taxon>
        <taxon>eudicotyledons</taxon>
        <taxon>Gunneridae</taxon>
        <taxon>Pentapetalae</taxon>
        <taxon>rosids</taxon>
        <taxon>malvids</taxon>
        <taxon>Brassicales</taxon>
        <taxon>Brassicaceae</taxon>
        <taxon>Thlaspideae</taxon>
        <taxon>Thlaspi</taxon>
    </lineage>
</organism>
<feature type="domain" description="MATH" evidence="1">
    <location>
        <begin position="24"/>
        <end position="148"/>
    </location>
</feature>
<feature type="domain" description="MATH" evidence="1">
    <location>
        <begin position="170"/>
        <end position="294"/>
    </location>
</feature>
<protein>
    <recommendedName>
        <fullName evidence="1">MATH domain-containing protein</fullName>
    </recommendedName>
</protein>
<dbReference type="Pfam" id="PF22486">
    <property type="entry name" value="MATH_2"/>
    <property type="match status" value="2"/>
</dbReference>
<dbReference type="SMART" id="SM00061">
    <property type="entry name" value="MATH"/>
    <property type="match status" value="2"/>
</dbReference>
<evidence type="ECO:0000313" key="3">
    <source>
        <dbReference type="Proteomes" id="UP000836841"/>
    </source>
</evidence>
<sequence length="303" mass="34753">FVTTMLRRPIPIEEMVATFKRNHKESHLFKIDNFSLLTKYKIERLESSLFRLGGLKWKLIVYPKGSKNANGYVSIYLQNQDPIHHELEYQVYVVSQLEAKWHPNINVKRDFGTSSTPKAKGIHKLISLVDLERNGYLIEDCCMFGASLVGFEPGAQGTAECFSLIEKPLNHKVTWAMTKFSSFDPAMVHHSQEFVVGNKKWRIKVHERGFIGGHHKLFAVSLSGEGFINNAPKTKTFAKFKLRVFNQVEHNHLEKTESGWVDADDKHGFKAFTPLEKLAEPYLVNDKLYVGVDFEVISMTNYC</sequence>
<dbReference type="Gene3D" id="2.60.210.10">
    <property type="entry name" value="Apoptosis, Tumor Necrosis Factor Receptor Associated Protein 2, Chain A"/>
    <property type="match status" value="2"/>
</dbReference>
<feature type="non-terminal residue" evidence="2">
    <location>
        <position position="1"/>
    </location>
</feature>
<dbReference type="PANTHER" id="PTHR46162:SF23">
    <property type="entry name" value="MATH DOMAIN-CONTAINING PROTEIN"/>
    <property type="match status" value="1"/>
</dbReference>
<dbReference type="EMBL" id="OU466862">
    <property type="protein sequence ID" value="CAH2069227.1"/>
    <property type="molecule type" value="Genomic_DNA"/>
</dbReference>
<gene>
    <name evidence="2" type="ORF">TAV2_LOCUS22364</name>
</gene>
<dbReference type="PANTHER" id="PTHR46162">
    <property type="entry name" value="TRAF-LIKE FAMILY PROTEIN"/>
    <property type="match status" value="1"/>
</dbReference>
<dbReference type="SUPFAM" id="SSF49599">
    <property type="entry name" value="TRAF domain-like"/>
    <property type="match status" value="2"/>
</dbReference>
<keyword evidence="3" id="KW-1185">Reference proteome</keyword>
<dbReference type="AlphaFoldDB" id="A0AAU9SIC7"/>
<reference evidence="2 3" key="1">
    <citation type="submission" date="2022-03" db="EMBL/GenBank/DDBJ databases">
        <authorList>
            <person name="Nunn A."/>
            <person name="Chopra R."/>
            <person name="Nunn A."/>
            <person name="Contreras Garrido A."/>
        </authorList>
    </citation>
    <scope>NUCLEOTIDE SEQUENCE [LARGE SCALE GENOMIC DNA]</scope>
</reference>
<dbReference type="CDD" id="cd00121">
    <property type="entry name" value="MATH"/>
    <property type="match status" value="2"/>
</dbReference>
<dbReference type="PROSITE" id="PS50144">
    <property type="entry name" value="MATH"/>
    <property type="match status" value="2"/>
</dbReference>
<dbReference type="Proteomes" id="UP000836841">
    <property type="component" value="Chromosome 6"/>
</dbReference>
<evidence type="ECO:0000313" key="2">
    <source>
        <dbReference type="EMBL" id="CAH2069227.1"/>
    </source>
</evidence>
<proteinExistence type="predicted"/>
<dbReference type="InterPro" id="IPR008974">
    <property type="entry name" value="TRAF-like"/>
</dbReference>
<accession>A0AAU9SIC7</accession>
<name>A0AAU9SIC7_THLAR</name>